<gene>
    <name evidence="2" type="ORF">F2P81_013371</name>
</gene>
<dbReference type="AlphaFoldDB" id="A0A6A4SNQ2"/>
<reference evidence="2 3" key="1">
    <citation type="submission" date="2019-06" db="EMBL/GenBank/DDBJ databases">
        <title>Draft genomes of female and male turbot (Scophthalmus maximus).</title>
        <authorList>
            <person name="Xu H."/>
            <person name="Xu X.-W."/>
            <person name="Shao C."/>
            <person name="Chen S."/>
        </authorList>
    </citation>
    <scope>NUCLEOTIDE SEQUENCE [LARGE SCALE GENOMIC DNA]</scope>
    <source>
        <strain evidence="2">Ysfricsl-2016a</strain>
        <tissue evidence="2">Blood</tissue>
    </source>
</reference>
<feature type="region of interest" description="Disordered" evidence="1">
    <location>
        <begin position="77"/>
        <end position="105"/>
    </location>
</feature>
<name>A0A6A4SNQ2_SCOMX</name>
<evidence type="ECO:0000313" key="2">
    <source>
        <dbReference type="EMBL" id="KAF0035613.1"/>
    </source>
</evidence>
<protein>
    <submittedName>
        <fullName evidence="2">Uncharacterized protein</fullName>
    </submittedName>
</protein>
<dbReference type="EMBL" id="VEVO01000011">
    <property type="protein sequence ID" value="KAF0035613.1"/>
    <property type="molecule type" value="Genomic_DNA"/>
</dbReference>
<accession>A0A6A4SNQ2</accession>
<evidence type="ECO:0000256" key="1">
    <source>
        <dbReference type="SAM" id="MobiDB-lite"/>
    </source>
</evidence>
<comment type="caution">
    <text evidence="2">The sequence shown here is derived from an EMBL/GenBank/DDBJ whole genome shotgun (WGS) entry which is preliminary data.</text>
</comment>
<sequence>MTWTEILAKYYTIANFSHFPKQAMTFQNSDIVFRSDSDKTSKYNFVKKFLLSFSSREKYPQGKTFFLHFFDFPAPSGGTDAREPTGPAAESQPRISSSGAAGPSHYERQMSFRTADVFSEGRAALQVQAISYF</sequence>
<evidence type="ECO:0000313" key="3">
    <source>
        <dbReference type="Proteomes" id="UP000438429"/>
    </source>
</evidence>
<proteinExistence type="predicted"/>
<dbReference type="Proteomes" id="UP000438429">
    <property type="component" value="Unassembled WGS sequence"/>
</dbReference>
<organism evidence="2 3">
    <name type="scientific">Scophthalmus maximus</name>
    <name type="common">Turbot</name>
    <name type="synonym">Psetta maxima</name>
    <dbReference type="NCBI Taxonomy" id="52904"/>
    <lineage>
        <taxon>Eukaryota</taxon>
        <taxon>Metazoa</taxon>
        <taxon>Chordata</taxon>
        <taxon>Craniata</taxon>
        <taxon>Vertebrata</taxon>
        <taxon>Euteleostomi</taxon>
        <taxon>Actinopterygii</taxon>
        <taxon>Neopterygii</taxon>
        <taxon>Teleostei</taxon>
        <taxon>Neoteleostei</taxon>
        <taxon>Acanthomorphata</taxon>
        <taxon>Carangaria</taxon>
        <taxon>Pleuronectiformes</taxon>
        <taxon>Pleuronectoidei</taxon>
        <taxon>Scophthalmidae</taxon>
        <taxon>Scophthalmus</taxon>
    </lineage>
</organism>